<evidence type="ECO:0000256" key="1">
    <source>
        <dbReference type="SAM" id="MobiDB-lite"/>
    </source>
</evidence>
<sequence length="363" mass="38611">MLYCLAILREHTSPLNLLLSKQLAGLHMQPLLAESGKGWQQQQQQQQQKSRQQQGGQEEAVRLPLQDRPDYRKHAKQVAAAMLAARAEGKVSPLQTLLPVEAGAVAMLAWQQAVREKGARKVKEYQRELWLLVQKMGMQAQPNVITPDGVACPDLIMVLASSPGLCFALELVGTQNSAANTGRLLGDAALKYRLLQARGYLVVPISCKEWDRFGPSEAFSKMLYIQAKLEKRKAALAAANAAAAAAAAEKGAAGGDSARPADGGSLGGRSQQHSSQQQQQEPILAPVASVMSMDSDDVPASKRSARSNAGRGSAAAADLPSSSGSDSRTRSSSNTSSRNSNSSSEGDTADVSNSEPEQQQGQQ</sequence>
<dbReference type="InterPro" id="IPR013584">
    <property type="entry name" value="RAP"/>
</dbReference>
<feature type="compositionally biased region" description="Low complexity" evidence="1">
    <location>
        <begin position="37"/>
        <end position="57"/>
    </location>
</feature>
<name>A0A7S3QX58_DUNTE</name>
<proteinExistence type="predicted"/>
<reference evidence="3" key="1">
    <citation type="submission" date="2021-01" db="EMBL/GenBank/DDBJ databases">
        <authorList>
            <person name="Corre E."/>
            <person name="Pelletier E."/>
            <person name="Niang G."/>
            <person name="Scheremetjew M."/>
            <person name="Finn R."/>
            <person name="Kale V."/>
            <person name="Holt S."/>
            <person name="Cochrane G."/>
            <person name="Meng A."/>
            <person name="Brown T."/>
            <person name="Cohen L."/>
        </authorList>
    </citation>
    <scope>NUCLEOTIDE SEQUENCE</scope>
    <source>
        <strain evidence="3">CCMP1320</strain>
    </source>
</reference>
<accession>A0A7S3QX58</accession>
<dbReference type="AlphaFoldDB" id="A0A7S3QX58"/>
<feature type="compositionally biased region" description="Low complexity" evidence="1">
    <location>
        <begin position="306"/>
        <end position="346"/>
    </location>
</feature>
<gene>
    <name evidence="3" type="ORF">DTER00134_LOCUS10276</name>
</gene>
<feature type="compositionally biased region" description="Low complexity" evidence="1">
    <location>
        <begin position="268"/>
        <end position="280"/>
    </location>
</feature>
<dbReference type="Pfam" id="PF08373">
    <property type="entry name" value="RAP"/>
    <property type="match status" value="1"/>
</dbReference>
<protein>
    <recommendedName>
        <fullName evidence="2">RAP domain-containing protein</fullName>
    </recommendedName>
</protein>
<feature type="region of interest" description="Disordered" evidence="1">
    <location>
        <begin position="37"/>
        <end position="65"/>
    </location>
</feature>
<feature type="domain" description="RAP" evidence="2">
    <location>
        <begin position="180"/>
        <end position="227"/>
    </location>
</feature>
<evidence type="ECO:0000259" key="2">
    <source>
        <dbReference type="Pfam" id="PF08373"/>
    </source>
</evidence>
<dbReference type="EMBL" id="HBIP01017462">
    <property type="protein sequence ID" value="CAE0495203.1"/>
    <property type="molecule type" value="Transcribed_RNA"/>
</dbReference>
<feature type="compositionally biased region" description="Polar residues" evidence="1">
    <location>
        <begin position="350"/>
        <end position="363"/>
    </location>
</feature>
<evidence type="ECO:0000313" key="3">
    <source>
        <dbReference type="EMBL" id="CAE0495203.1"/>
    </source>
</evidence>
<feature type="region of interest" description="Disordered" evidence="1">
    <location>
        <begin position="252"/>
        <end position="363"/>
    </location>
</feature>
<organism evidence="3">
    <name type="scientific">Dunaliella tertiolecta</name>
    <name type="common">Green alga</name>
    <dbReference type="NCBI Taxonomy" id="3047"/>
    <lineage>
        <taxon>Eukaryota</taxon>
        <taxon>Viridiplantae</taxon>
        <taxon>Chlorophyta</taxon>
        <taxon>core chlorophytes</taxon>
        <taxon>Chlorophyceae</taxon>
        <taxon>CS clade</taxon>
        <taxon>Chlamydomonadales</taxon>
        <taxon>Dunaliellaceae</taxon>
        <taxon>Dunaliella</taxon>
    </lineage>
</organism>